<dbReference type="SUPFAM" id="SSF53067">
    <property type="entry name" value="Actin-like ATPase domain"/>
    <property type="match status" value="1"/>
</dbReference>
<comment type="caution">
    <text evidence="2">The sequence shown here is derived from an EMBL/GenBank/DDBJ whole genome shotgun (WGS) entry which is preliminary data.</text>
</comment>
<name>A0A832MPV6_9THEM</name>
<dbReference type="Gene3D" id="1.10.10.10">
    <property type="entry name" value="Winged helix-like DNA-binding domain superfamily/Winged helix DNA-binding domain"/>
    <property type="match status" value="1"/>
</dbReference>
<evidence type="ECO:0000256" key="1">
    <source>
        <dbReference type="ARBA" id="ARBA00006479"/>
    </source>
</evidence>
<dbReference type="Pfam" id="PF00480">
    <property type="entry name" value="ROK"/>
    <property type="match status" value="1"/>
</dbReference>
<sequence length="376" mass="41913">MLTELEGSVLRLIRDNPNISRLDIAKRLGVSKPVVTNVVARLIKKGLVVESGTEKVKLGRPKITLQFVPDAWYCVGIELEERYFELIVTDLTGRVIDSREEKIPRSIEPNHLVSFCKEKVERTLEENQLPKEKILGVGIGIAGMVDPTSRVVRTAPAIGLTNYDLAFEISQELDLSVIVVNRVKAAALAEHRLGAAQGFQNVLFVFIDSGLGCAVLLDGKIYEGFYGKAGEFGWMITDLDRSEPELYEEESFGPLARRFSGHAIIKRFANLGLNGEDVLRLVTHNEELRDCLETGLKHIAAAVANAVLLFDPQLIILKGRIGQNHYEDISQILLSTLKELLPSQFHENLNLSRGQVERFDVALGAVFAVQQRFMRL</sequence>
<comment type="similarity">
    <text evidence="1">Belongs to the ROK (NagC/XylR) family.</text>
</comment>
<dbReference type="EMBL" id="DTKQ01000047">
    <property type="protein sequence ID" value="HGZ79527.1"/>
    <property type="molecule type" value="Genomic_DNA"/>
</dbReference>
<dbReference type="InterPro" id="IPR036390">
    <property type="entry name" value="WH_DNA-bd_sf"/>
</dbReference>
<organism evidence="2">
    <name type="scientific">Pseudothermotoga hypogea</name>
    <dbReference type="NCBI Taxonomy" id="57487"/>
    <lineage>
        <taxon>Bacteria</taxon>
        <taxon>Thermotogati</taxon>
        <taxon>Thermotogota</taxon>
        <taxon>Thermotogae</taxon>
        <taxon>Thermotogales</taxon>
        <taxon>Thermotogaceae</taxon>
        <taxon>Pseudothermotoga</taxon>
    </lineage>
</organism>
<dbReference type="Gene3D" id="3.30.420.40">
    <property type="match status" value="2"/>
</dbReference>
<dbReference type="InterPro" id="IPR000600">
    <property type="entry name" value="ROK"/>
</dbReference>
<gene>
    <name evidence="2" type="ORF">ENW55_06050</name>
</gene>
<dbReference type="AlphaFoldDB" id="A0A832MPV6"/>
<dbReference type="Pfam" id="PF13412">
    <property type="entry name" value="HTH_24"/>
    <property type="match status" value="1"/>
</dbReference>
<dbReference type="CDD" id="cd23763">
    <property type="entry name" value="ASKHA_ATPase_ROK"/>
    <property type="match status" value="1"/>
</dbReference>
<dbReference type="PANTHER" id="PTHR18964">
    <property type="entry name" value="ROK (REPRESSOR, ORF, KINASE) FAMILY"/>
    <property type="match status" value="1"/>
</dbReference>
<evidence type="ECO:0000313" key="2">
    <source>
        <dbReference type="EMBL" id="HGZ79527.1"/>
    </source>
</evidence>
<dbReference type="InterPro" id="IPR043129">
    <property type="entry name" value="ATPase_NBD"/>
</dbReference>
<dbReference type="InterPro" id="IPR036388">
    <property type="entry name" value="WH-like_DNA-bd_sf"/>
</dbReference>
<accession>A0A832MPV6</accession>
<reference evidence="2" key="1">
    <citation type="journal article" date="2020" name="mSystems">
        <title>Genome- and Community-Level Interaction Insights into Carbon Utilization and Element Cycling Functions of Hydrothermarchaeota in Hydrothermal Sediment.</title>
        <authorList>
            <person name="Zhou Z."/>
            <person name="Liu Y."/>
            <person name="Xu W."/>
            <person name="Pan J."/>
            <person name="Luo Z.H."/>
            <person name="Li M."/>
        </authorList>
    </citation>
    <scope>NUCLEOTIDE SEQUENCE [LARGE SCALE GENOMIC DNA]</scope>
    <source>
        <strain evidence="2">SpSt-86</strain>
    </source>
</reference>
<proteinExistence type="inferred from homology"/>
<dbReference type="PANTHER" id="PTHR18964:SF149">
    <property type="entry name" value="BIFUNCTIONAL UDP-N-ACETYLGLUCOSAMINE 2-EPIMERASE_N-ACETYLMANNOSAMINE KINASE"/>
    <property type="match status" value="1"/>
</dbReference>
<dbReference type="SUPFAM" id="SSF46785">
    <property type="entry name" value="Winged helix' DNA-binding domain"/>
    <property type="match status" value="1"/>
</dbReference>
<protein>
    <submittedName>
        <fullName evidence="2">ROK family transcriptional regulator</fullName>
    </submittedName>
</protein>